<name>A0A8K0A1H4_BRALA</name>
<reference evidence="13" key="1">
    <citation type="submission" date="2022-01" db="EMBL/GenBank/DDBJ databases">
        <authorList>
            <person name="Braso-Vives M."/>
        </authorList>
    </citation>
    <scope>NUCLEOTIDE SEQUENCE</scope>
</reference>
<keyword evidence="14" id="KW-1185">Reference proteome</keyword>
<evidence type="ECO:0000256" key="3">
    <source>
        <dbReference type="ARBA" id="ARBA00022692"/>
    </source>
</evidence>
<evidence type="ECO:0000256" key="4">
    <source>
        <dbReference type="ARBA" id="ARBA00022737"/>
    </source>
</evidence>
<evidence type="ECO:0000256" key="5">
    <source>
        <dbReference type="ARBA" id="ARBA00022989"/>
    </source>
</evidence>
<evidence type="ECO:0000256" key="1">
    <source>
        <dbReference type="ARBA" id="ARBA00004141"/>
    </source>
</evidence>
<keyword evidence="6" id="KW-0040">ANK repeat</keyword>
<evidence type="ECO:0000256" key="9">
    <source>
        <dbReference type="ARBA" id="ARBA00023303"/>
    </source>
</evidence>
<dbReference type="GO" id="GO:0007338">
    <property type="term" value="P:single fertilization"/>
    <property type="evidence" value="ECO:0007669"/>
    <property type="project" value="TreeGrafter"/>
</dbReference>
<feature type="transmembrane region" description="Helical" evidence="11">
    <location>
        <begin position="506"/>
        <end position="529"/>
    </location>
</feature>
<dbReference type="NCBIfam" id="TIGR00870">
    <property type="entry name" value="trp"/>
    <property type="match status" value="1"/>
</dbReference>
<dbReference type="InterPro" id="IPR036770">
    <property type="entry name" value="Ankyrin_rpt-contain_sf"/>
</dbReference>
<evidence type="ECO:0000256" key="8">
    <source>
        <dbReference type="ARBA" id="ARBA00023136"/>
    </source>
</evidence>
<keyword evidence="8 11" id="KW-0472">Membrane</keyword>
<dbReference type="PANTHER" id="PTHR10117:SF80">
    <property type="entry name" value="TRANSIENT-RECEPTOR-POTENTIAL-LIKE PROTEIN"/>
    <property type="match status" value="1"/>
</dbReference>
<feature type="transmembrane region" description="Helical" evidence="11">
    <location>
        <begin position="550"/>
        <end position="572"/>
    </location>
</feature>
<dbReference type="GO" id="GO:0070679">
    <property type="term" value="F:inositol 1,4,5 trisphosphate binding"/>
    <property type="evidence" value="ECO:0007669"/>
    <property type="project" value="TreeGrafter"/>
</dbReference>
<dbReference type="InterPro" id="IPR002110">
    <property type="entry name" value="Ankyrin_rpt"/>
</dbReference>
<keyword evidence="2" id="KW-0813">Transport</keyword>
<feature type="transmembrane region" description="Helical" evidence="11">
    <location>
        <begin position="466"/>
        <end position="486"/>
    </location>
</feature>
<dbReference type="SMART" id="SM00248">
    <property type="entry name" value="ANK"/>
    <property type="match status" value="2"/>
</dbReference>
<dbReference type="SMART" id="SM01420">
    <property type="entry name" value="TRP_2"/>
    <property type="match status" value="1"/>
</dbReference>
<feature type="domain" description="Transient receptor ion channel" evidence="12">
    <location>
        <begin position="233"/>
        <end position="295"/>
    </location>
</feature>
<comment type="catalytic activity">
    <reaction evidence="10">
        <text>Ca(2+)(in) = Ca(2+)(out)</text>
        <dbReference type="Rhea" id="RHEA:29671"/>
        <dbReference type="ChEBI" id="CHEBI:29108"/>
    </reaction>
</comment>
<dbReference type="GO" id="GO:0015279">
    <property type="term" value="F:store-operated calcium channel activity"/>
    <property type="evidence" value="ECO:0007669"/>
    <property type="project" value="TreeGrafter"/>
</dbReference>
<proteinExistence type="predicted"/>
<dbReference type="OrthoDB" id="2373987at2759"/>
<gene>
    <name evidence="13" type="primary">TRPC5</name>
    <name evidence="13" type="ORF">BLAG_LOCUS20361</name>
</gene>
<feature type="transmembrane region" description="Helical" evidence="11">
    <location>
        <begin position="592"/>
        <end position="617"/>
    </location>
</feature>
<protein>
    <submittedName>
        <fullName evidence="13">TRPC5 protein</fullName>
    </submittedName>
</protein>
<dbReference type="InterPro" id="IPR005821">
    <property type="entry name" value="Ion_trans_dom"/>
</dbReference>
<keyword evidence="3 11" id="KW-0812">Transmembrane</keyword>
<dbReference type="Pfam" id="PF00520">
    <property type="entry name" value="Ion_trans"/>
    <property type="match status" value="1"/>
</dbReference>
<keyword evidence="5 11" id="KW-1133">Transmembrane helix</keyword>
<accession>A0A8K0A1H4</accession>
<dbReference type="GO" id="GO:0005886">
    <property type="term" value="C:plasma membrane"/>
    <property type="evidence" value="ECO:0007669"/>
    <property type="project" value="TreeGrafter"/>
</dbReference>
<evidence type="ECO:0000259" key="12">
    <source>
        <dbReference type="SMART" id="SM01420"/>
    </source>
</evidence>
<dbReference type="InterPro" id="IPR013555">
    <property type="entry name" value="TRP_dom"/>
</dbReference>
<keyword evidence="4" id="KW-0677">Repeat</keyword>
<dbReference type="Pfam" id="PF08344">
    <property type="entry name" value="TRP_2"/>
    <property type="match status" value="1"/>
</dbReference>
<dbReference type="AlphaFoldDB" id="A0A8K0A1H4"/>
<dbReference type="PRINTS" id="PR01097">
    <property type="entry name" value="TRNSRECEPTRP"/>
</dbReference>
<evidence type="ECO:0000256" key="11">
    <source>
        <dbReference type="SAM" id="Phobius"/>
    </source>
</evidence>
<dbReference type="GO" id="GO:0051480">
    <property type="term" value="P:regulation of cytosolic calcium ion concentration"/>
    <property type="evidence" value="ECO:0007669"/>
    <property type="project" value="TreeGrafter"/>
</dbReference>
<evidence type="ECO:0000256" key="7">
    <source>
        <dbReference type="ARBA" id="ARBA00023065"/>
    </source>
</evidence>
<dbReference type="GO" id="GO:0034703">
    <property type="term" value="C:cation channel complex"/>
    <property type="evidence" value="ECO:0007669"/>
    <property type="project" value="TreeGrafter"/>
</dbReference>
<dbReference type="EMBL" id="OV696691">
    <property type="protein sequence ID" value="CAH1266844.1"/>
    <property type="molecule type" value="Genomic_DNA"/>
</dbReference>
<feature type="transmembrane region" description="Helical" evidence="11">
    <location>
        <begin position="669"/>
        <end position="691"/>
    </location>
</feature>
<organism evidence="13 14">
    <name type="scientific">Branchiostoma lanceolatum</name>
    <name type="common">Common lancelet</name>
    <name type="synonym">Amphioxus lanceolatum</name>
    <dbReference type="NCBI Taxonomy" id="7740"/>
    <lineage>
        <taxon>Eukaryota</taxon>
        <taxon>Metazoa</taxon>
        <taxon>Chordata</taxon>
        <taxon>Cephalochordata</taxon>
        <taxon>Leptocardii</taxon>
        <taxon>Amphioxiformes</taxon>
        <taxon>Branchiostomatidae</taxon>
        <taxon>Branchiostoma</taxon>
    </lineage>
</organism>
<dbReference type="SUPFAM" id="SSF48403">
    <property type="entry name" value="Ankyrin repeat"/>
    <property type="match status" value="1"/>
</dbReference>
<keyword evidence="9" id="KW-0407">Ion channel</keyword>
<evidence type="ECO:0000313" key="14">
    <source>
        <dbReference type="Proteomes" id="UP000838412"/>
    </source>
</evidence>
<comment type="subcellular location">
    <subcellularLocation>
        <location evidence="1">Membrane</location>
        <topology evidence="1">Multi-pass membrane protein</topology>
    </subcellularLocation>
</comment>
<dbReference type="InterPro" id="IPR002153">
    <property type="entry name" value="TRPC_channel"/>
</dbReference>
<keyword evidence="7" id="KW-0406">Ion transport</keyword>
<sequence>MFRMLTKMAEGGVPKRVSQEAEVNSHSSCRDFSFTSEPRAYTPGDCTGRLRSKERVFLEAVVRGDKANVIRCLQPPEPVNVNAKSALGRSALTTAVTLENVEIVEVLLKQDGINIGNALLHAIREGVYRIVEMMVNHPSITPDMLGAGWSCVTPECEDFPSSVTPVILAAQLNQFEILQLLLTRGATISSVGDSISTILCQIIQNTLLERIAFESTLTFACPVHAEQPHKPGCLCNGCKDNNKDDSLRYSKVRIETYRALASPSWISLTSSDPILTAFKLSWDLRHLAINEREFKEVYLKLTEQCRRYPVELLDQCRSSVELNTILNQFALLPQASDEDDDLEEDDGIGEDHQRPSLYRLKLALKYEQKQFVAHPHCQQLLTSMWYEGLPGWRRRSVFAKLLVVVMLMTLMPIVAACYVISPHSRMGRFMRFPFIKFVSQAGSFAVFLILLTMASPREENMTNRRGPPPSTVEVIIVVYVAGLVWSECKQLWNMGLHLYIRDYWNWMDFIMNSLYLATISLRVVAYVRAMSGTDVPMETERKNWPSDDPTLISEGLFAVANVFSFFRVIYLFQTNPHLGPLQITLGCMILDVGKFLSVFFLIMASFAVGFSQLYGFYRDTEVCEEEGGQRVCRGNPTEFLTFDDALMTLFWSLFKLIGQETLDMQEKNAFLVSTGSLLLGAYQIAAVVILLNQLIATMSDSYQDIETHADMEWKYARTKLWMSYFDDGTTLPPPYNVIVTPKSIYYFLKARHFQLTLLTII</sequence>
<dbReference type="Proteomes" id="UP000838412">
    <property type="component" value="Chromosome 6"/>
</dbReference>
<dbReference type="Gene3D" id="1.25.40.20">
    <property type="entry name" value="Ankyrin repeat-containing domain"/>
    <property type="match status" value="1"/>
</dbReference>
<feature type="transmembrane region" description="Helical" evidence="11">
    <location>
        <begin position="433"/>
        <end position="454"/>
    </location>
</feature>
<evidence type="ECO:0000313" key="13">
    <source>
        <dbReference type="EMBL" id="CAH1266844.1"/>
    </source>
</evidence>
<evidence type="ECO:0000256" key="6">
    <source>
        <dbReference type="ARBA" id="ARBA00023043"/>
    </source>
</evidence>
<evidence type="ECO:0000256" key="10">
    <source>
        <dbReference type="ARBA" id="ARBA00036634"/>
    </source>
</evidence>
<feature type="transmembrane region" description="Helical" evidence="11">
    <location>
        <begin position="401"/>
        <end position="421"/>
    </location>
</feature>
<dbReference type="PANTHER" id="PTHR10117">
    <property type="entry name" value="TRANSIENT RECEPTOR POTENTIAL CHANNEL"/>
    <property type="match status" value="1"/>
</dbReference>
<evidence type="ECO:0000256" key="2">
    <source>
        <dbReference type="ARBA" id="ARBA00022448"/>
    </source>
</evidence>